<dbReference type="Proteomes" id="UP001497522">
    <property type="component" value="Chromosome 11"/>
</dbReference>
<accession>A0ABP1ADD7</accession>
<evidence type="ECO:0000256" key="1">
    <source>
        <dbReference type="SAM" id="MobiDB-lite"/>
    </source>
</evidence>
<evidence type="ECO:0000313" key="2">
    <source>
        <dbReference type="EMBL" id="CAK9860553.1"/>
    </source>
</evidence>
<name>A0ABP1ADD7_9BRYO</name>
<evidence type="ECO:0000313" key="3">
    <source>
        <dbReference type="Proteomes" id="UP001497522"/>
    </source>
</evidence>
<sequence length="102" mass="11248">MGSNARQSLRLRRVSLPLLARWRRPRSPLAGGGGGQQRGPHGQTEAAKRADRSVSKGQRAGHGGRQKRAKGRGPGHTGRRKMGRKKKRAECWAHRNGQKARD</sequence>
<organism evidence="2 3">
    <name type="scientific">Sphagnum jensenii</name>
    <dbReference type="NCBI Taxonomy" id="128206"/>
    <lineage>
        <taxon>Eukaryota</taxon>
        <taxon>Viridiplantae</taxon>
        <taxon>Streptophyta</taxon>
        <taxon>Embryophyta</taxon>
        <taxon>Bryophyta</taxon>
        <taxon>Sphagnophytina</taxon>
        <taxon>Sphagnopsida</taxon>
        <taxon>Sphagnales</taxon>
        <taxon>Sphagnaceae</taxon>
        <taxon>Sphagnum</taxon>
    </lineage>
</organism>
<feature type="compositionally biased region" description="Low complexity" evidence="1">
    <location>
        <begin position="1"/>
        <end position="20"/>
    </location>
</feature>
<protein>
    <submittedName>
        <fullName evidence="2">Uncharacterized protein</fullName>
    </submittedName>
</protein>
<reference evidence="2" key="1">
    <citation type="submission" date="2024-03" db="EMBL/GenBank/DDBJ databases">
        <authorList>
            <consortium name="ELIXIR-Norway"/>
            <consortium name="Elixir Norway"/>
        </authorList>
    </citation>
    <scope>NUCLEOTIDE SEQUENCE</scope>
</reference>
<feature type="compositionally biased region" description="Basic residues" evidence="1">
    <location>
        <begin position="62"/>
        <end position="88"/>
    </location>
</feature>
<proteinExistence type="predicted"/>
<keyword evidence="3" id="KW-1185">Reference proteome</keyword>
<feature type="region of interest" description="Disordered" evidence="1">
    <location>
        <begin position="1"/>
        <end position="102"/>
    </location>
</feature>
<feature type="compositionally biased region" description="Basic and acidic residues" evidence="1">
    <location>
        <begin position="89"/>
        <end position="102"/>
    </location>
</feature>
<gene>
    <name evidence="2" type="ORF">CSSPJE1EN2_LOCUS3548</name>
</gene>
<dbReference type="EMBL" id="OZ023712">
    <property type="protein sequence ID" value="CAK9860553.1"/>
    <property type="molecule type" value="Genomic_DNA"/>
</dbReference>